<accession>A0A4R3RHJ9</accession>
<dbReference type="GO" id="GO:0016765">
    <property type="term" value="F:transferase activity, transferring alkyl or aryl (other than methyl) groups"/>
    <property type="evidence" value="ECO:0007669"/>
    <property type="project" value="UniProtKB-ARBA"/>
</dbReference>
<dbReference type="AlphaFoldDB" id="A0A4R3RHJ9"/>
<dbReference type="InterPro" id="IPR050214">
    <property type="entry name" value="Cys_Synth/Cystath_Beta-Synth"/>
</dbReference>
<dbReference type="EMBL" id="SMBJ01000001">
    <property type="protein sequence ID" value="TCU30826.1"/>
    <property type="molecule type" value="Genomic_DNA"/>
</dbReference>
<dbReference type="Pfam" id="PF00291">
    <property type="entry name" value="PALP"/>
    <property type="match status" value="1"/>
</dbReference>
<comment type="caution">
    <text evidence="4">The sequence shown here is derived from an EMBL/GenBank/DDBJ whole genome shotgun (WGS) entry which is preliminary data.</text>
</comment>
<sequence length="336" mass="35659">MLPTTVTQLIGRTPVMSIEIPSRNSRLVLKIEKNNPGGSMKDRMARSMVVAALQDGRLAPGGTIVESSSGNTGIGLALAAVEFGLNFIAVVDHHAAPDKIRMMRAIGADIRYVEGDFREDEVAVVARQRLAAQLGTQLPGAMFMNQSDNPANPEGYAGYVDELMEQLPDGIDAFVGCVGTGGSMTGISQRLKKRFPTIRTIAVEPAGSIVFGQPGHPYYQSGTGTPAGDDVGKVLDYSCIDEGVQVTDAQAFETARYIARHKALLVGGSTGGAIYKALEFIASGKLQGTVVTTVADGGEKYLGSVFDDDWMAKRDLFDPSIAVQLDAWLFGQARAA</sequence>
<reference evidence="4 5" key="1">
    <citation type="submission" date="2019-03" db="EMBL/GenBank/DDBJ databases">
        <title>Genomic Encyclopedia of Type Strains, Phase IV (KMG-V): Genome sequencing to study the core and pangenomes of soil and plant-associated prokaryotes.</title>
        <authorList>
            <person name="Whitman W."/>
        </authorList>
    </citation>
    <scope>NUCLEOTIDE SEQUENCE [LARGE SCALE GENOMIC DNA]</scope>
    <source>
        <strain evidence="4 5">Gr42</strain>
    </source>
</reference>
<feature type="domain" description="Tryptophan synthase beta chain-like PALP" evidence="3">
    <location>
        <begin position="6"/>
        <end position="294"/>
    </location>
</feature>
<dbReference type="PROSITE" id="PS00901">
    <property type="entry name" value="CYS_SYNTHASE"/>
    <property type="match status" value="1"/>
</dbReference>
<evidence type="ECO:0000313" key="5">
    <source>
        <dbReference type="Proteomes" id="UP000295547"/>
    </source>
</evidence>
<dbReference type="RefSeq" id="WP_132659090.1">
    <property type="nucleotide sequence ID" value="NZ_SMBJ01000001.1"/>
</dbReference>
<dbReference type="InterPro" id="IPR036052">
    <property type="entry name" value="TrpB-like_PALP_sf"/>
</dbReference>
<comment type="cofactor">
    <cofactor evidence="1">
        <name>pyridoxal 5'-phosphate</name>
        <dbReference type="ChEBI" id="CHEBI:597326"/>
    </cofactor>
</comment>
<dbReference type="GO" id="GO:0006535">
    <property type="term" value="P:cysteine biosynthetic process from serine"/>
    <property type="evidence" value="ECO:0007669"/>
    <property type="project" value="InterPro"/>
</dbReference>
<dbReference type="InterPro" id="IPR001216">
    <property type="entry name" value="P-phosphate_BS"/>
</dbReference>
<dbReference type="InterPro" id="IPR001926">
    <property type="entry name" value="TrpB-like_PALP"/>
</dbReference>
<dbReference type="PANTHER" id="PTHR10314">
    <property type="entry name" value="CYSTATHIONINE BETA-SYNTHASE"/>
    <property type="match status" value="1"/>
</dbReference>
<protein>
    <submittedName>
        <fullName evidence="4">Cystathionine beta-synthase</fullName>
    </submittedName>
</protein>
<gene>
    <name evidence="4" type="ORF">EV130_101401</name>
</gene>
<evidence type="ECO:0000256" key="2">
    <source>
        <dbReference type="ARBA" id="ARBA00022898"/>
    </source>
</evidence>
<dbReference type="SUPFAM" id="SSF53686">
    <property type="entry name" value="Tryptophan synthase beta subunit-like PLP-dependent enzymes"/>
    <property type="match status" value="1"/>
</dbReference>
<proteinExistence type="predicted"/>
<keyword evidence="2" id="KW-0663">Pyridoxal phosphate</keyword>
<dbReference type="Gene3D" id="3.40.50.1100">
    <property type="match status" value="2"/>
</dbReference>
<dbReference type="OrthoDB" id="9805733at2"/>
<evidence type="ECO:0000256" key="1">
    <source>
        <dbReference type="ARBA" id="ARBA00001933"/>
    </source>
</evidence>
<name>A0A4R3RHJ9_9HYPH</name>
<evidence type="ECO:0000259" key="3">
    <source>
        <dbReference type="Pfam" id="PF00291"/>
    </source>
</evidence>
<keyword evidence="5" id="KW-1185">Reference proteome</keyword>
<organism evidence="4 5">
    <name type="scientific">Rhizobium azibense</name>
    <dbReference type="NCBI Taxonomy" id="1136135"/>
    <lineage>
        <taxon>Bacteria</taxon>
        <taxon>Pseudomonadati</taxon>
        <taxon>Pseudomonadota</taxon>
        <taxon>Alphaproteobacteria</taxon>
        <taxon>Hyphomicrobiales</taxon>
        <taxon>Rhizobiaceae</taxon>
        <taxon>Rhizobium/Agrobacterium group</taxon>
        <taxon>Rhizobium</taxon>
    </lineage>
</organism>
<dbReference type="Proteomes" id="UP000295547">
    <property type="component" value="Unassembled WGS sequence"/>
</dbReference>
<dbReference type="CDD" id="cd01561">
    <property type="entry name" value="CBS_like"/>
    <property type="match status" value="1"/>
</dbReference>
<evidence type="ECO:0000313" key="4">
    <source>
        <dbReference type="EMBL" id="TCU30826.1"/>
    </source>
</evidence>